<proteinExistence type="predicted"/>
<keyword evidence="2" id="KW-1185">Reference proteome</keyword>
<protein>
    <submittedName>
        <fullName evidence="1">Uncharacterized protein</fullName>
    </submittedName>
</protein>
<accession>A0A0S4KTM0</accession>
<reference evidence="2" key="1">
    <citation type="submission" date="2015-09" db="EMBL/GenBank/DDBJ databases">
        <authorList>
            <person name="Daims H."/>
        </authorList>
    </citation>
    <scope>NUCLEOTIDE SEQUENCE [LARGE SCALE GENOMIC DNA]</scope>
</reference>
<evidence type="ECO:0000313" key="1">
    <source>
        <dbReference type="EMBL" id="CUQ67809.1"/>
    </source>
</evidence>
<organism evidence="1 2">
    <name type="scientific">Candidatus Nitrospira inopinata</name>
    <dbReference type="NCBI Taxonomy" id="1715989"/>
    <lineage>
        <taxon>Bacteria</taxon>
        <taxon>Pseudomonadati</taxon>
        <taxon>Nitrospirota</taxon>
        <taxon>Nitrospiria</taxon>
        <taxon>Nitrospirales</taxon>
        <taxon>Nitrospiraceae</taxon>
        <taxon>Nitrospira</taxon>
    </lineage>
</organism>
<dbReference type="EMBL" id="LN885086">
    <property type="protein sequence ID" value="CUQ67809.1"/>
    <property type="molecule type" value="Genomic_DNA"/>
</dbReference>
<sequence length="46" mass="5260">MERPWGLMRDRWGEAVDHSPMTVVHGMMAEREGFEPSVEVFAPTTV</sequence>
<name>A0A0S4KTM0_9BACT</name>
<gene>
    <name evidence="1" type="ORF">NITINOP_2837</name>
</gene>
<dbReference type="AlphaFoldDB" id="A0A0S4KTM0"/>
<evidence type="ECO:0000313" key="2">
    <source>
        <dbReference type="Proteomes" id="UP000066284"/>
    </source>
</evidence>
<dbReference type="Proteomes" id="UP000066284">
    <property type="component" value="Chromosome 1"/>
</dbReference>
<dbReference type="KEGG" id="nio:NITINOP_2837"/>